<keyword evidence="8" id="KW-0503">Monooxygenase</keyword>
<comment type="similarity">
    <text evidence="3">Belongs to the cytochrome P450 family.</text>
</comment>
<evidence type="ECO:0000313" key="10">
    <source>
        <dbReference type="EMBL" id="CDP16268.1"/>
    </source>
</evidence>
<dbReference type="GO" id="GO:0016705">
    <property type="term" value="F:oxidoreductase activity, acting on paired donors, with incorporation or reduction of molecular oxygen"/>
    <property type="evidence" value="ECO:0007669"/>
    <property type="project" value="InterPro"/>
</dbReference>
<evidence type="ECO:0008006" key="12">
    <source>
        <dbReference type="Google" id="ProtNLM"/>
    </source>
</evidence>
<evidence type="ECO:0000256" key="5">
    <source>
        <dbReference type="ARBA" id="ARBA00022723"/>
    </source>
</evidence>
<dbReference type="GO" id="GO:0005506">
    <property type="term" value="F:iron ion binding"/>
    <property type="evidence" value="ECO:0007669"/>
    <property type="project" value="InterPro"/>
</dbReference>
<dbReference type="InterPro" id="IPR036396">
    <property type="entry name" value="Cyt_P450_sf"/>
</dbReference>
<dbReference type="STRING" id="49390.A0A068V8N7"/>
<name>A0A068V8N7_COFCA</name>
<comment type="subcellular location">
    <subcellularLocation>
        <location evidence="2">Membrane</location>
    </subcellularLocation>
</comment>
<keyword evidence="11" id="KW-1185">Reference proteome</keyword>
<dbReference type="Gene3D" id="1.10.630.10">
    <property type="entry name" value="Cytochrome P450"/>
    <property type="match status" value="2"/>
</dbReference>
<evidence type="ECO:0000256" key="4">
    <source>
        <dbReference type="ARBA" id="ARBA00022617"/>
    </source>
</evidence>
<protein>
    <recommendedName>
        <fullName evidence="12">Cytochrome P450</fullName>
    </recommendedName>
</protein>
<keyword evidence="6" id="KW-0560">Oxidoreductase</keyword>
<dbReference type="SUPFAM" id="SSF48264">
    <property type="entry name" value="Cytochrome P450"/>
    <property type="match status" value="1"/>
</dbReference>
<dbReference type="PANTHER" id="PTHR24286:SF349">
    <property type="entry name" value="CYTOCHROME P450 716A1-RELATED"/>
    <property type="match status" value="1"/>
</dbReference>
<evidence type="ECO:0000256" key="8">
    <source>
        <dbReference type="ARBA" id="ARBA00023033"/>
    </source>
</evidence>
<keyword evidence="5" id="KW-0479">Metal-binding</keyword>
<keyword evidence="9" id="KW-0472">Membrane</keyword>
<sequence>MGWPLIGKTFEYISKRRRGLTYEFLTERWNKYSSPIFKTSLIGETVVIFSGAKGTKFLFSNDKRLVHVWRRSTIKKIFPKMEKPSSEHSHTLRKLLRSILKIDVRREYIGFINEATKNHLQAYWNCKQVSLSDTAAIYLLNLSCNFFSFKKIKKIQKDMQDIDKGLRSIPINLSGTALNRAIKAARHIQKELEETIRQRRIDLSGHDSSSVMDIMWHLILATNENGQSFFDEDIESNLASLLLGSYSTMQSTVTSIMKYLAEFPDVYESVLKEQNEIAGSFREAMTDFIYEGYLIPKGSKIHWTSDATHKNPNYFPNPGNLDPSRFLKDEVTTYAFIPFG</sequence>
<dbReference type="Gramene" id="CDP16268">
    <property type="protein sequence ID" value="CDP16268"/>
    <property type="gene ID" value="GSCOC_T00018043001"/>
</dbReference>
<evidence type="ECO:0000256" key="3">
    <source>
        <dbReference type="ARBA" id="ARBA00010617"/>
    </source>
</evidence>
<comment type="cofactor">
    <cofactor evidence="1">
        <name>heme</name>
        <dbReference type="ChEBI" id="CHEBI:30413"/>
    </cofactor>
</comment>
<dbReference type="GO" id="GO:0020037">
    <property type="term" value="F:heme binding"/>
    <property type="evidence" value="ECO:0007669"/>
    <property type="project" value="InterPro"/>
</dbReference>
<dbReference type="AlphaFoldDB" id="A0A068V8N7"/>
<dbReference type="GO" id="GO:0016125">
    <property type="term" value="P:sterol metabolic process"/>
    <property type="evidence" value="ECO:0007669"/>
    <property type="project" value="TreeGrafter"/>
</dbReference>
<dbReference type="InterPro" id="IPR002401">
    <property type="entry name" value="Cyt_P450_E_grp-I"/>
</dbReference>
<keyword evidence="4" id="KW-0349">Heme</keyword>
<evidence type="ECO:0000256" key="7">
    <source>
        <dbReference type="ARBA" id="ARBA00023004"/>
    </source>
</evidence>
<evidence type="ECO:0000256" key="6">
    <source>
        <dbReference type="ARBA" id="ARBA00023002"/>
    </source>
</evidence>
<organism evidence="10 11">
    <name type="scientific">Coffea canephora</name>
    <name type="common">Robusta coffee</name>
    <dbReference type="NCBI Taxonomy" id="49390"/>
    <lineage>
        <taxon>Eukaryota</taxon>
        <taxon>Viridiplantae</taxon>
        <taxon>Streptophyta</taxon>
        <taxon>Embryophyta</taxon>
        <taxon>Tracheophyta</taxon>
        <taxon>Spermatophyta</taxon>
        <taxon>Magnoliopsida</taxon>
        <taxon>eudicotyledons</taxon>
        <taxon>Gunneridae</taxon>
        <taxon>Pentapetalae</taxon>
        <taxon>asterids</taxon>
        <taxon>lamiids</taxon>
        <taxon>Gentianales</taxon>
        <taxon>Rubiaceae</taxon>
        <taxon>Ixoroideae</taxon>
        <taxon>Gardenieae complex</taxon>
        <taxon>Bertiereae - Coffeeae clade</taxon>
        <taxon>Coffeeae</taxon>
        <taxon>Coffea</taxon>
    </lineage>
</organism>
<dbReference type="PRINTS" id="PR00463">
    <property type="entry name" value="EP450I"/>
</dbReference>
<dbReference type="EMBL" id="HG739204">
    <property type="protein sequence ID" value="CDP16268.1"/>
    <property type="molecule type" value="Genomic_DNA"/>
</dbReference>
<dbReference type="Proteomes" id="UP000295252">
    <property type="component" value="Chromosome III"/>
</dbReference>
<evidence type="ECO:0000256" key="2">
    <source>
        <dbReference type="ARBA" id="ARBA00004370"/>
    </source>
</evidence>
<dbReference type="OMA" id="KXDGTLE"/>
<dbReference type="InterPro" id="IPR001128">
    <property type="entry name" value="Cyt_P450"/>
</dbReference>
<dbReference type="GO" id="GO:0004497">
    <property type="term" value="F:monooxygenase activity"/>
    <property type="evidence" value="ECO:0007669"/>
    <property type="project" value="UniProtKB-KW"/>
</dbReference>
<proteinExistence type="inferred from homology"/>
<dbReference type="Pfam" id="PF00067">
    <property type="entry name" value="p450"/>
    <property type="match status" value="1"/>
</dbReference>
<evidence type="ECO:0000256" key="1">
    <source>
        <dbReference type="ARBA" id="ARBA00001971"/>
    </source>
</evidence>
<accession>A0A068V8N7</accession>
<dbReference type="PhylomeDB" id="A0A068V8N7"/>
<evidence type="ECO:0000313" key="11">
    <source>
        <dbReference type="Proteomes" id="UP000295252"/>
    </source>
</evidence>
<dbReference type="InParanoid" id="A0A068V8N7"/>
<evidence type="ECO:0000256" key="9">
    <source>
        <dbReference type="ARBA" id="ARBA00023136"/>
    </source>
</evidence>
<reference evidence="11" key="1">
    <citation type="journal article" date="2014" name="Science">
        <title>The coffee genome provides insight into the convergent evolution of caffeine biosynthesis.</title>
        <authorList>
            <person name="Denoeud F."/>
            <person name="Carretero-Paulet L."/>
            <person name="Dereeper A."/>
            <person name="Droc G."/>
            <person name="Guyot R."/>
            <person name="Pietrella M."/>
            <person name="Zheng C."/>
            <person name="Alberti A."/>
            <person name="Anthony F."/>
            <person name="Aprea G."/>
            <person name="Aury J.M."/>
            <person name="Bento P."/>
            <person name="Bernard M."/>
            <person name="Bocs S."/>
            <person name="Campa C."/>
            <person name="Cenci A."/>
            <person name="Combes M.C."/>
            <person name="Crouzillat D."/>
            <person name="Da Silva C."/>
            <person name="Daddiego L."/>
            <person name="De Bellis F."/>
            <person name="Dussert S."/>
            <person name="Garsmeur O."/>
            <person name="Gayraud T."/>
            <person name="Guignon V."/>
            <person name="Jahn K."/>
            <person name="Jamilloux V."/>
            <person name="Joet T."/>
            <person name="Labadie K."/>
            <person name="Lan T."/>
            <person name="Leclercq J."/>
            <person name="Lepelley M."/>
            <person name="Leroy T."/>
            <person name="Li L.T."/>
            <person name="Librado P."/>
            <person name="Lopez L."/>
            <person name="Munoz A."/>
            <person name="Noel B."/>
            <person name="Pallavicini A."/>
            <person name="Perrotta G."/>
            <person name="Poncet V."/>
            <person name="Pot D."/>
            <person name="Priyono X."/>
            <person name="Rigoreau M."/>
            <person name="Rouard M."/>
            <person name="Rozas J."/>
            <person name="Tranchant-Dubreuil C."/>
            <person name="VanBuren R."/>
            <person name="Zhang Q."/>
            <person name="Andrade A.C."/>
            <person name="Argout X."/>
            <person name="Bertrand B."/>
            <person name="de Kochko A."/>
            <person name="Graziosi G."/>
            <person name="Henry R.J."/>
            <person name="Jayarama X."/>
            <person name="Ming R."/>
            <person name="Nagai C."/>
            <person name="Rounsley S."/>
            <person name="Sankoff D."/>
            <person name="Giuliano G."/>
            <person name="Albert V.A."/>
            <person name="Wincker P."/>
            <person name="Lashermes P."/>
        </authorList>
    </citation>
    <scope>NUCLEOTIDE SEQUENCE [LARGE SCALE GENOMIC DNA]</scope>
    <source>
        <strain evidence="11">cv. DH200-94</strain>
    </source>
</reference>
<gene>
    <name evidence="10" type="ORF">GSCOC_T00018043001</name>
</gene>
<dbReference type="PANTHER" id="PTHR24286">
    <property type="entry name" value="CYTOCHROME P450 26"/>
    <property type="match status" value="1"/>
</dbReference>
<keyword evidence="7" id="KW-0408">Iron</keyword>